<accession>A0ABP9QZQ4</accession>
<comment type="caution">
    <text evidence="1">The sequence shown here is derived from an EMBL/GenBank/DDBJ whole genome shotgun (WGS) entry which is preliminary data.</text>
</comment>
<evidence type="ECO:0000313" key="2">
    <source>
        <dbReference type="Proteomes" id="UP001500074"/>
    </source>
</evidence>
<gene>
    <name evidence="1" type="ORF">GCM10023342_02200</name>
</gene>
<dbReference type="Proteomes" id="UP001500074">
    <property type="component" value="Unassembled WGS sequence"/>
</dbReference>
<protein>
    <submittedName>
        <fullName evidence="1">Uncharacterized protein</fullName>
    </submittedName>
</protein>
<dbReference type="InterPro" id="IPR045615">
    <property type="entry name" value="DUF6447"/>
</dbReference>
<dbReference type="RefSeq" id="WP_031384205.1">
    <property type="nucleotide sequence ID" value="NZ_BAABKI010000002.1"/>
</dbReference>
<reference evidence="2" key="1">
    <citation type="journal article" date="2019" name="Int. J. Syst. Evol. Microbiol.">
        <title>The Global Catalogue of Microorganisms (GCM) 10K type strain sequencing project: providing services to taxonomists for standard genome sequencing and annotation.</title>
        <authorList>
            <consortium name="The Broad Institute Genomics Platform"/>
            <consortium name="The Broad Institute Genome Sequencing Center for Infectious Disease"/>
            <person name="Wu L."/>
            <person name="Ma J."/>
        </authorList>
    </citation>
    <scope>NUCLEOTIDE SEQUENCE [LARGE SCALE GENOMIC DNA]</scope>
    <source>
        <strain evidence="2">JCM 18472</strain>
    </source>
</reference>
<keyword evidence="2" id="KW-1185">Reference proteome</keyword>
<dbReference type="EMBL" id="BAABKI010000002">
    <property type="protein sequence ID" value="GAA5169767.1"/>
    <property type="molecule type" value="Genomic_DNA"/>
</dbReference>
<dbReference type="Pfam" id="PF20045">
    <property type="entry name" value="DUF6447"/>
    <property type="match status" value="1"/>
</dbReference>
<organism evidence="1 2">
    <name type="scientific">Modicisalibacter zincidurans</name>
    <dbReference type="NCBI Taxonomy" id="1178777"/>
    <lineage>
        <taxon>Bacteria</taxon>
        <taxon>Pseudomonadati</taxon>
        <taxon>Pseudomonadota</taxon>
        <taxon>Gammaproteobacteria</taxon>
        <taxon>Oceanospirillales</taxon>
        <taxon>Halomonadaceae</taxon>
        <taxon>Modicisalibacter</taxon>
    </lineage>
</organism>
<name>A0ABP9QZQ4_9GAMM</name>
<sequence>MADTDTQANQTVTIDGTDYNVADLSENARSQVVNLQVTDQEIARLQQQLAIYQTARTAYARALSEELPHKETH</sequence>
<proteinExistence type="predicted"/>
<evidence type="ECO:0000313" key="1">
    <source>
        <dbReference type="EMBL" id="GAA5169767.1"/>
    </source>
</evidence>